<evidence type="ECO:0000256" key="1">
    <source>
        <dbReference type="SAM" id="MobiDB-lite"/>
    </source>
</evidence>
<sequence>MTSCPPTTTPKVSRDAVSFSVSSDWQVEFHAFSSQEREHHHLHHPPVNASVAGPSAAVPTSSSSNGRHASDNTDSLFNIEGVLLTRLPLSKLFNADEAREALASFVIGGQRDAGMARGARVALADYAARSLSTLLPLTWPPNDGVENSSNADASRYISDPVSLTIKTMGQAKQSQSKMKNHRSSPRRARKMRAGKKDAEIPFVLERTDCIIYSDKHQERNEGVLQFYLHVDAVIRSANLGGTQTHFMDGIKKSLIDSMTQIFHRLKGMLTSRECFGHIATVVLQRQLRSMLQPPRDFNSSVRNIHGNDTSSTNNGEAATVDNDNGKTYLNAVAFIADNSILPRKSGRSCQPMSSPPAIPFTSPESDMLTRVVQVEVGYWRRFLQKDGTLLHPDDDNNDTIMESTEESAHNATTVSIRGMIIPVGVTLIVGGGYHGKSTLLQALSAGIYDKVPKDGRERCVTHGDALSIRAEDGRYVNRCNVSAFISNLPGSGLDTSRFSTMDASGSTSQAANVVEALESGASALLVDEDVSAANFMARDGRMRAMIMDEPITPLLYRVNGLFLSKEHNVSTVVVVGGVGEWLDVADAVVLMKDYVAYDGLKKARSVSYQFSYGHVQYAGRGVVHRLPWEVKEEKKLNAGEPEETGDEKKQVTLSPLRRKPETACLMGKFHSVAVHLLDSGSSRLWFYPDDDGSNSTLDDCDNDDDDGIVDMSKCSQLVGNASEQLYGCGICILWLLRESMNNPEDDMLDLLTRLEATLSDCGMNGLLISLHKDLGKDEDSSTKDDLSKIVLSNAAHDLWEDVGFALRPRVHEVAMTLTRMRGLRFEILPEKTSQMVVSSEEEEQKKKMAALAELWSNRRKKT</sequence>
<dbReference type="Proteomes" id="UP001516023">
    <property type="component" value="Unassembled WGS sequence"/>
</dbReference>
<gene>
    <name evidence="3" type="ORF">HJC23_008701</name>
</gene>
<dbReference type="InterPro" id="IPR019195">
    <property type="entry name" value="ABC_ATPase_put"/>
</dbReference>
<feature type="domain" description="ATPase of the ABC class C-terminal" evidence="2">
    <location>
        <begin position="411"/>
        <end position="615"/>
    </location>
</feature>
<feature type="region of interest" description="Disordered" evidence="1">
    <location>
        <begin position="634"/>
        <end position="653"/>
    </location>
</feature>
<proteinExistence type="predicted"/>
<name>A0ABD3QID7_9STRA</name>
<feature type="compositionally biased region" description="Basic residues" evidence="1">
    <location>
        <begin position="178"/>
        <end position="192"/>
    </location>
</feature>
<evidence type="ECO:0000259" key="2">
    <source>
        <dbReference type="Pfam" id="PF09818"/>
    </source>
</evidence>
<evidence type="ECO:0000313" key="3">
    <source>
        <dbReference type="EMBL" id="KAL3799574.1"/>
    </source>
</evidence>
<keyword evidence="4" id="KW-1185">Reference proteome</keyword>
<reference evidence="3 4" key="1">
    <citation type="journal article" date="2020" name="G3 (Bethesda)">
        <title>Improved Reference Genome for Cyclotella cryptica CCMP332, a Model for Cell Wall Morphogenesis, Salinity Adaptation, and Lipid Production in Diatoms (Bacillariophyta).</title>
        <authorList>
            <person name="Roberts W.R."/>
            <person name="Downey K.M."/>
            <person name="Ruck E.C."/>
            <person name="Traller J.C."/>
            <person name="Alverson A.J."/>
        </authorList>
    </citation>
    <scope>NUCLEOTIDE SEQUENCE [LARGE SCALE GENOMIC DNA]</scope>
    <source>
        <strain evidence="3 4">CCMP332</strain>
    </source>
</reference>
<dbReference type="EMBL" id="JABMIG020000038">
    <property type="protein sequence ID" value="KAL3799574.1"/>
    <property type="molecule type" value="Genomic_DNA"/>
</dbReference>
<organism evidence="3 4">
    <name type="scientific">Cyclotella cryptica</name>
    <dbReference type="NCBI Taxonomy" id="29204"/>
    <lineage>
        <taxon>Eukaryota</taxon>
        <taxon>Sar</taxon>
        <taxon>Stramenopiles</taxon>
        <taxon>Ochrophyta</taxon>
        <taxon>Bacillariophyta</taxon>
        <taxon>Coscinodiscophyceae</taxon>
        <taxon>Thalassiosirophycidae</taxon>
        <taxon>Stephanodiscales</taxon>
        <taxon>Stephanodiscaceae</taxon>
        <taxon>Cyclotella</taxon>
    </lineage>
</organism>
<feature type="region of interest" description="Disordered" evidence="1">
    <location>
        <begin position="36"/>
        <end position="70"/>
    </location>
</feature>
<evidence type="ECO:0000313" key="4">
    <source>
        <dbReference type="Proteomes" id="UP001516023"/>
    </source>
</evidence>
<comment type="caution">
    <text evidence="3">The sequence shown here is derived from an EMBL/GenBank/DDBJ whole genome shotgun (WGS) entry which is preliminary data.</text>
</comment>
<feature type="compositionally biased region" description="Polar residues" evidence="1">
    <location>
        <begin position="58"/>
        <end position="70"/>
    </location>
</feature>
<feature type="region of interest" description="Disordered" evidence="1">
    <location>
        <begin position="170"/>
        <end position="192"/>
    </location>
</feature>
<accession>A0ABD3QID7</accession>
<dbReference type="InterPro" id="IPR046834">
    <property type="entry name" value="ABC_ATPase_C"/>
</dbReference>
<dbReference type="Pfam" id="PF09818">
    <property type="entry name" value="ABC_ATPase"/>
    <property type="match status" value="2"/>
</dbReference>
<dbReference type="PANTHER" id="PTHR38149:SF1">
    <property type="entry name" value="ATPASE"/>
    <property type="match status" value="1"/>
</dbReference>
<protein>
    <recommendedName>
        <fullName evidence="2">ATPase of the ABC class C-terminal domain-containing protein</fullName>
    </recommendedName>
</protein>
<dbReference type="PANTHER" id="PTHR38149">
    <property type="entry name" value="ATPASE"/>
    <property type="match status" value="1"/>
</dbReference>
<dbReference type="AlphaFoldDB" id="A0ABD3QID7"/>
<feature type="domain" description="ATPase of the ABC class C-terminal" evidence="2">
    <location>
        <begin position="329"/>
        <end position="365"/>
    </location>
</feature>